<dbReference type="GO" id="GO:0052913">
    <property type="term" value="F:16S rRNA (guanine(966)-N(2))-methyltransferase activity"/>
    <property type="evidence" value="ECO:0007669"/>
    <property type="project" value="UniProtKB-EC"/>
</dbReference>
<dbReference type="PANTHER" id="PTHR43542">
    <property type="entry name" value="METHYLTRANSFERASE"/>
    <property type="match status" value="1"/>
</dbReference>
<dbReference type="GO" id="GO:0003676">
    <property type="term" value="F:nucleic acid binding"/>
    <property type="evidence" value="ECO:0007669"/>
    <property type="project" value="InterPro"/>
</dbReference>
<keyword evidence="1 3" id="KW-0489">Methyltransferase</keyword>
<evidence type="ECO:0000313" key="3">
    <source>
        <dbReference type="EMBL" id="VYT11821.1"/>
    </source>
</evidence>
<dbReference type="InterPro" id="IPR004398">
    <property type="entry name" value="RNA_MeTrfase_RsmD"/>
</dbReference>
<evidence type="ECO:0000256" key="1">
    <source>
        <dbReference type="ARBA" id="ARBA00022603"/>
    </source>
</evidence>
<dbReference type="PROSITE" id="PS00092">
    <property type="entry name" value="N6_MTASE"/>
    <property type="match status" value="1"/>
</dbReference>
<dbReference type="EMBL" id="CACRSM010000003">
    <property type="protein sequence ID" value="VYT11821.1"/>
    <property type="molecule type" value="Genomic_DNA"/>
</dbReference>
<dbReference type="InterPro" id="IPR029063">
    <property type="entry name" value="SAM-dependent_MTases_sf"/>
</dbReference>
<organism evidence="3">
    <name type="scientific">Schaalia odontolytica</name>
    <dbReference type="NCBI Taxonomy" id="1660"/>
    <lineage>
        <taxon>Bacteria</taxon>
        <taxon>Bacillati</taxon>
        <taxon>Actinomycetota</taxon>
        <taxon>Actinomycetes</taxon>
        <taxon>Actinomycetales</taxon>
        <taxon>Actinomycetaceae</taxon>
        <taxon>Schaalia</taxon>
    </lineage>
</organism>
<name>A0A6N2U603_9ACTO</name>
<proteinExistence type="predicted"/>
<reference evidence="3" key="1">
    <citation type="submission" date="2019-11" db="EMBL/GenBank/DDBJ databases">
        <authorList>
            <person name="Feng L."/>
        </authorList>
    </citation>
    <scope>NUCLEOTIDE SEQUENCE</scope>
    <source>
        <strain evidence="3">AodontolyticusLFYP35</strain>
    </source>
</reference>
<dbReference type="SUPFAM" id="SSF53335">
    <property type="entry name" value="S-adenosyl-L-methionine-dependent methyltransferases"/>
    <property type="match status" value="1"/>
</dbReference>
<dbReference type="InterPro" id="IPR002052">
    <property type="entry name" value="DNA_methylase_N6_adenine_CS"/>
</dbReference>
<dbReference type="PIRSF" id="PIRSF004553">
    <property type="entry name" value="CHP00095"/>
    <property type="match status" value="1"/>
</dbReference>
<evidence type="ECO:0000256" key="2">
    <source>
        <dbReference type="ARBA" id="ARBA00022679"/>
    </source>
</evidence>
<dbReference type="PANTHER" id="PTHR43542:SF1">
    <property type="entry name" value="METHYLTRANSFERASE"/>
    <property type="match status" value="1"/>
</dbReference>
<protein>
    <submittedName>
        <fullName evidence="3">Ribosomal RNA small subunit methyltransferase D</fullName>
        <ecNumber evidence="3">2.1.1.171</ecNumber>
    </submittedName>
</protein>
<dbReference type="CDD" id="cd02440">
    <property type="entry name" value="AdoMet_MTases"/>
    <property type="match status" value="1"/>
</dbReference>
<keyword evidence="2 3" id="KW-0808">Transferase</keyword>
<gene>
    <name evidence="3" type="primary">rsmD</name>
    <name evidence="3" type="ORF">AOLFYP35_01608</name>
</gene>
<dbReference type="Pfam" id="PF03602">
    <property type="entry name" value="Cons_hypoth95"/>
    <property type="match status" value="1"/>
</dbReference>
<dbReference type="EC" id="2.1.1.171" evidence="3"/>
<accession>A0A6N2U603</accession>
<dbReference type="Gene3D" id="3.40.50.150">
    <property type="entry name" value="Vaccinia Virus protein VP39"/>
    <property type="match status" value="1"/>
</dbReference>
<sequence>MTRIIAGTLKGRTLQVPPSGTRPTSERVREAMFSRLEHMDVIEGARVLDLYAGSGALGFEALSRGADQLTLVDSAQGALRTLKKNAALVAPGSIVIGADALAAVSGRLSGQYDLVFIDPPYECESTTITEILTALCAHLSPDASVVVERSTRSTDIELPEGLICEDQRDWGETRVLFLAPPLPQTAKESE</sequence>
<dbReference type="AlphaFoldDB" id="A0A6N2U603"/>
<dbReference type="NCBIfam" id="TIGR00095">
    <property type="entry name" value="16S rRNA (guanine(966)-N(2))-methyltransferase RsmD"/>
    <property type="match status" value="1"/>
</dbReference>